<feature type="compositionally biased region" description="Polar residues" evidence="1">
    <location>
        <begin position="181"/>
        <end position="198"/>
    </location>
</feature>
<evidence type="ECO:0000313" key="2">
    <source>
        <dbReference type="EMBL" id="KAJ6644622.1"/>
    </source>
</evidence>
<accession>A0A9Q0S439</accession>
<dbReference type="EMBL" id="WJQU01000002">
    <property type="protein sequence ID" value="KAJ6644622.1"/>
    <property type="molecule type" value="Genomic_DNA"/>
</dbReference>
<gene>
    <name evidence="2" type="ORF">Bhyg_09591</name>
</gene>
<organism evidence="2 3">
    <name type="scientific">Pseudolycoriella hygida</name>
    <dbReference type="NCBI Taxonomy" id="35572"/>
    <lineage>
        <taxon>Eukaryota</taxon>
        <taxon>Metazoa</taxon>
        <taxon>Ecdysozoa</taxon>
        <taxon>Arthropoda</taxon>
        <taxon>Hexapoda</taxon>
        <taxon>Insecta</taxon>
        <taxon>Pterygota</taxon>
        <taxon>Neoptera</taxon>
        <taxon>Endopterygota</taxon>
        <taxon>Diptera</taxon>
        <taxon>Nematocera</taxon>
        <taxon>Sciaroidea</taxon>
        <taxon>Sciaridae</taxon>
        <taxon>Pseudolycoriella</taxon>
    </lineage>
</organism>
<keyword evidence="3" id="KW-1185">Reference proteome</keyword>
<sequence>MHVTFISPFISLFQGVNIPSLSARVVHTPITNIWLRNDVVAERLKCLDETNATVHSCIHKLNGFEIFIQYTQAKIHTQTQVSSLERLKKTLKSNVCYACFCANQSIPIELITNIKIVAHSFKLVLNEQTDDSRSFWRIVKRLGLGREDRNFNPPFTADDFNVYMHGIGESLANRFTDPLPRTTTESSGPKSVSFSFKNRNHGTITTTETLE</sequence>
<dbReference type="AlphaFoldDB" id="A0A9Q0S439"/>
<evidence type="ECO:0000256" key="1">
    <source>
        <dbReference type="SAM" id="MobiDB-lite"/>
    </source>
</evidence>
<feature type="region of interest" description="Disordered" evidence="1">
    <location>
        <begin position="174"/>
        <end position="198"/>
    </location>
</feature>
<protein>
    <submittedName>
        <fullName evidence="2">Uncharacterized protein</fullName>
    </submittedName>
</protein>
<proteinExistence type="predicted"/>
<name>A0A9Q0S439_9DIPT</name>
<dbReference type="Proteomes" id="UP001151699">
    <property type="component" value="Chromosome B"/>
</dbReference>
<reference evidence="2" key="1">
    <citation type="submission" date="2022-07" db="EMBL/GenBank/DDBJ databases">
        <authorList>
            <person name="Trinca V."/>
            <person name="Uliana J.V.C."/>
            <person name="Torres T.T."/>
            <person name="Ward R.J."/>
            <person name="Monesi N."/>
        </authorList>
    </citation>
    <scope>NUCLEOTIDE SEQUENCE</scope>
    <source>
        <strain evidence="2">HSMRA1968</strain>
        <tissue evidence="2">Whole embryos</tissue>
    </source>
</reference>
<evidence type="ECO:0000313" key="3">
    <source>
        <dbReference type="Proteomes" id="UP001151699"/>
    </source>
</evidence>
<comment type="caution">
    <text evidence="2">The sequence shown here is derived from an EMBL/GenBank/DDBJ whole genome shotgun (WGS) entry which is preliminary data.</text>
</comment>